<dbReference type="InterPro" id="IPR050179">
    <property type="entry name" value="Trans_hexapeptide_repeat"/>
</dbReference>
<evidence type="ECO:0000313" key="3">
    <source>
        <dbReference type="Proteomes" id="UP000295122"/>
    </source>
</evidence>
<proteinExistence type="inferred from homology"/>
<dbReference type="EMBL" id="SNZR01000011">
    <property type="protein sequence ID" value="TDR94726.1"/>
    <property type="molecule type" value="Genomic_DNA"/>
</dbReference>
<gene>
    <name evidence="2" type="ORF">EV668_2014</name>
</gene>
<keyword evidence="3" id="KW-1185">Reference proteome</keyword>
<dbReference type="Pfam" id="PF00132">
    <property type="entry name" value="Hexapep"/>
    <property type="match status" value="1"/>
</dbReference>
<reference evidence="2 3" key="1">
    <citation type="submission" date="2019-03" db="EMBL/GenBank/DDBJ databases">
        <title>Genomic Encyclopedia of Type Strains, Phase IV (KMG-IV): sequencing the most valuable type-strain genomes for metagenomic binning, comparative biology and taxonomic classification.</title>
        <authorList>
            <person name="Goeker M."/>
        </authorList>
    </citation>
    <scope>NUCLEOTIDE SEQUENCE [LARGE SCALE GENOMIC DNA]</scope>
    <source>
        <strain evidence="2 3">DSM 25903</strain>
    </source>
</reference>
<dbReference type="PANTHER" id="PTHR43300">
    <property type="entry name" value="ACETYLTRANSFERASE"/>
    <property type="match status" value="1"/>
</dbReference>
<evidence type="ECO:0000313" key="2">
    <source>
        <dbReference type="EMBL" id="TDR94726.1"/>
    </source>
</evidence>
<dbReference type="InterPro" id="IPR001451">
    <property type="entry name" value="Hexapep"/>
</dbReference>
<dbReference type="InterPro" id="IPR011004">
    <property type="entry name" value="Trimer_LpxA-like_sf"/>
</dbReference>
<comment type="caution">
    <text evidence="2">The sequence shown here is derived from an EMBL/GenBank/DDBJ whole genome shotgun (WGS) entry which is preliminary data.</text>
</comment>
<dbReference type="Proteomes" id="UP000295122">
    <property type="component" value="Unassembled WGS sequence"/>
</dbReference>
<dbReference type="AlphaFoldDB" id="A0A4R7CC59"/>
<dbReference type="GO" id="GO:0016740">
    <property type="term" value="F:transferase activity"/>
    <property type="evidence" value="ECO:0007669"/>
    <property type="project" value="UniProtKB-KW"/>
</dbReference>
<evidence type="ECO:0000256" key="1">
    <source>
        <dbReference type="ARBA" id="ARBA00007274"/>
    </source>
</evidence>
<name>A0A4R7CC59_9HYPH</name>
<dbReference type="SUPFAM" id="SSF51161">
    <property type="entry name" value="Trimeric LpxA-like enzymes"/>
    <property type="match status" value="1"/>
</dbReference>
<sequence length="204" mass="22429">MTLLQRLRRGRNPHNQTAIHLAPLIRRWGHVIGDYSYGHPKVRFSETGAKLRMGRYCSIADKVEILLGGNHRLDWTTTYPFTALPELWPTARDLEGSHASKGDVTIGNDVWIGSACMILSGVTIGHGAVIGARAVVAKDVPPYAIVAGNPARVIRIRFPQEVVEALLDGAWWDLPRAQVEPLIPLLQSNRIPELLAALGRIRGG</sequence>
<dbReference type="PANTHER" id="PTHR43300:SF11">
    <property type="entry name" value="ACETYLTRANSFERASE RV3034C-RELATED"/>
    <property type="match status" value="1"/>
</dbReference>
<organism evidence="2 3">
    <name type="scientific">Enterovirga rhinocerotis</name>
    <dbReference type="NCBI Taxonomy" id="1339210"/>
    <lineage>
        <taxon>Bacteria</taxon>
        <taxon>Pseudomonadati</taxon>
        <taxon>Pseudomonadota</taxon>
        <taxon>Alphaproteobacteria</taxon>
        <taxon>Hyphomicrobiales</taxon>
        <taxon>Methylobacteriaceae</taxon>
        <taxon>Enterovirga</taxon>
    </lineage>
</organism>
<dbReference type="CDD" id="cd03349">
    <property type="entry name" value="LbH_XAT"/>
    <property type="match status" value="1"/>
</dbReference>
<protein>
    <submittedName>
        <fullName evidence="2">Acetyltransferase-like isoleucine patch superfamily enzyme</fullName>
    </submittedName>
</protein>
<dbReference type="Gene3D" id="2.160.10.10">
    <property type="entry name" value="Hexapeptide repeat proteins"/>
    <property type="match status" value="1"/>
</dbReference>
<keyword evidence="2" id="KW-0808">Transferase</keyword>
<comment type="similarity">
    <text evidence="1">Belongs to the transferase hexapeptide repeat family.</text>
</comment>
<accession>A0A4R7CC59</accession>